<protein>
    <recommendedName>
        <fullName evidence="4">F-box domain-containing protein</fullName>
    </recommendedName>
</protein>
<name>A0ABP1CTN3_9APHY</name>
<keyword evidence="3" id="KW-1185">Reference proteome</keyword>
<evidence type="ECO:0000256" key="1">
    <source>
        <dbReference type="SAM" id="MobiDB-lite"/>
    </source>
</evidence>
<dbReference type="Gene3D" id="3.80.10.10">
    <property type="entry name" value="Ribonuclease Inhibitor"/>
    <property type="match status" value="1"/>
</dbReference>
<evidence type="ECO:0000313" key="3">
    <source>
        <dbReference type="Proteomes" id="UP001497453"/>
    </source>
</evidence>
<evidence type="ECO:0000313" key="2">
    <source>
        <dbReference type="EMBL" id="CAL1699050.1"/>
    </source>
</evidence>
<reference evidence="3" key="1">
    <citation type="submission" date="2024-04" db="EMBL/GenBank/DDBJ databases">
        <authorList>
            <person name="Shaw F."/>
            <person name="Minotto A."/>
        </authorList>
    </citation>
    <scope>NUCLEOTIDE SEQUENCE [LARGE SCALE GENOMIC DNA]</scope>
</reference>
<sequence>MSNIGDEASSPANVKTLTPGAASELPVELIEYITDHLHDDKPSLSASSLVCQAWTGPSRHHLFHDLTVRANTKEYARGVLFAKLRDLLESGPSVHVYIRRLFLWSDQSMNQLVPASLLEACYERLPSLHTLSIEGARFPPAPPLSKVADTDNTNLAPQLRTLLVTKSVMDDGLLCTLGHLHSLSKLVLKEIRRYTAQINSSRFHRPSLAHLTLDDGCDIQTLQYFLSSDRANEMEYLDIIFPPQITSEMLSIVGSFLHLPHSQLKDFTIDFSAGSLYDLFLQKHFDQLNLVSCLNLRSVQINLNVRGVSWWGEPDVTDWSVLPSILSTTHSGIQHFTLGLATSEETLAEMTEKLSRWDWKPLQTTFTHWDALETVTFKHMSVSGKRSAPEWEEMVRSQLKSLPTVRLQFEYVGLSEREELEAAQEAEAGETDEGQADTV</sequence>
<dbReference type="InterPro" id="IPR032675">
    <property type="entry name" value="LRR_dom_sf"/>
</dbReference>
<dbReference type="EMBL" id="OZ037954">
    <property type="protein sequence ID" value="CAL1699050.1"/>
    <property type="molecule type" value="Genomic_DNA"/>
</dbReference>
<organism evidence="2 3">
    <name type="scientific">Somion occarium</name>
    <dbReference type="NCBI Taxonomy" id="3059160"/>
    <lineage>
        <taxon>Eukaryota</taxon>
        <taxon>Fungi</taxon>
        <taxon>Dikarya</taxon>
        <taxon>Basidiomycota</taxon>
        <taxon>Agaricomycotina</taxon>
        <taxon>Agaricomycetes</taxon>
        <taxon>Polyporales</taxon>
        <taxon>Cerrenaceae</taxon>
        <taxon>Somion</taxon>
    </lineage>
</organism>
<dbReference type="Proteomes" id="UP001497453">
    <property type="component" value="Chromosome 11"/>
</dbReference>
<proteinExistence type="predicted"/>
<dbReference type="SUPFAM" id="SSF52047">
    <property type="entry name" value="RNI-like"/>
    <property type="match status" value="1"/>
</dbReference>
<feature type="region of interest" description="Disordered" evidence="1">
    <location>
        <begin position="418"/>
        <end position="439"/>
    </location>
</feature>
<accession>A0ABP1CTN3</accession>
<gene>
    <name evidence="2" type="ORF">GFSPODELE1_LOCUS2471</name>
</gene>
<evidence type="ECO:0008006" key="4">
    <source>
        <dbReference type="Google" id="ProtNLM"/>
    </source>
</evidence>